<name>A8MGE6_ALKOO</name>
<dbReference type="KEGG" id="aoe:Clos_1626"/>
<accession>A8MGE6</accession>
<evidence type="ECO:0000313" key="3">
    <source>
        <dbReference type="Proteomes" id="UP000000269"/>
    </source>
</evidence>
<dbReference type="EMBL" id="CP000853">
    <property type="protein sequence ID" value="ABW19169.1"/>
    <property type="molecule type" value="Genomic_DNA"/>
</dbReference>
<evidence type="ECO:0000313" key="2">
    <source>
        <dbReference type="EMBL" id="ABW19169.1"/>
    </source>
</evidence>
<keyword evidence="1" id="KW-0472">Membrane</keyword>
<dbReference type="HOGENOM" id="CLU_1352278_0_0_9"/>
<dbReference type="Proteomes" id="UP000000269">
    <property type="component" value="Chromosome"/>
</dbReference>
<keyword evidence="1" id="KW-1133">Transmembrane helix</keyword>
<dbReference type="STRING" id="350688.Clos_1626"/>
<dbReference type="AlphaFoldDB" id="A8MGE6"/>
<evidence type="ECO:0000256" key="1">
    <source>
        <dbReference type="SAM" id="Phobius"/>
    </source>
</evidence>
<reference evidence="3" key="1">
    <citation type="submission" date="2007-10" db="EMBL/GenBank/DDBJ databases">
        <title>Complete genome of Alkaliphilus oremlandii OhILAs.</title>
        <authorList>
            <person name="Copeland A."/>
            <person name="Lucas S."/>
            <person name="Lapidus A."/>
            <person name="Barry K."/>
            <person name="Detter J.C."/>
            <person name="Glavina del Rio T."/>
            <person name="Hammon N."/>
            <person name="Israni S."/>
            <person name="Dalin E."/>
            <person name="Tice H."/>
            <person name="Pitluck S."/>
            <person name="Chain P."/>
            <person name="Malfatti S."/>
            <person name="Shin M."/>
            <person name="Vergez L."/>
            <person name="Schmutz J."/>
            <person name="Larimer F."/>
            <person name="Land M."/>
            <person name="Hauser L."/>
            <person name="Kyrpides N."/>
            <person name="Mikhailova N."/>
            <person name="Stolz J.F."/>
            <person name="Dawson A."/>
            <person name="Fisher E."/>
            <person name="Crable B."/>
            <person name="Perera E."/>
            <person name="Lisak J."/>
            <person name="Ranganathan M."/>
            <person name="Basu P."/>
            <person name="Richardson P."/>
        </authorList>
    </citation>
    <scope>NUCLEOTIDE SEQUENCE [LARGE SCALE GENOMIC DNA]</scope>
    <source>
        <strain evidence="3">OhILAs</strain>
    </source>
</reference>
<gene>
    <name evidence="2" type="ordered locus">Clos_1626</name>
</gene>
<protein>
    <recommendedName>
        <fullName evidence="4">Type 4 fimbrial biogenesis protein PilX N-terminal domain-containing protein</fullName>
    </recommendedName>
</protein>
<evidence type="ECO:0008006" key="4">
    <source>
        <dbReference type="Google" id="ProtNLM"/>
    </source>
</evidence>
<dbReference type="OrthoDB" id="1952581at2"/>
<keyword evidence="1" id="KW-0812">Transmembrane</keyword>
<sequence>MKNPIKGSKGIISIHVFFIALMMFVILTSLLYMMTNQLKIQMSNNDSYRANYLAESIVELKLAEVLQLSEEVIKKYRIDLYRYKVEYLLLIYQGFDKRYNPPVFADYVKRELLPQIKELSSSENNPFEDYLEDHHYKIKIQYDIRQNVIMMEAMGRYKRARRFIYVKLSLPQSMDNGLDEYDLPRISIISPHIIGYYRTIGL</sequence>
<keyword evidence="3" id="KW-1185">Reference proteome</keyword>
<feature type="transmembrane region" description="Helical" evidence="1">
    <location>
        <begin position="12"/>
        <end position="34"/>
    </location>
</feature>
<proteinExistence type="predicted"/>
<dbReference type="RefSeq" id="WP_012159481.1">
    <property type="nucleotide sequence ID" value="NC_009922.1"/>
</dbReference>
<organism evidence="2 3">
    <name type="scientific">Alkaliphilus oremlandii (strain OhILAs)</name>
    <name type="common">Clostridium oremlandii (strain OhILAs)</name>
    <dbReference type="NCBI Taxonomy" id="350688"/>
    <lineage>
        <taxon>Bacteria</taxon>
        <taxon>Bacillati</taxon>
        <taxon>Bacillota</taxon>
        <taxon>Clostridia</taxon>
        <taxon>Peptostreptococcales</taxon>
        <taxon>Natronincolaceae</taxon>
        <taxon>Alkaliphilus</taxon>
    </lineage>
</organism>